<sequence length="496" mass="52226">MRRRRPLVRRSAVAAAVGLTALACAAVALGAEIGANDDTGKYAPDGGAVFYAQMAALGLRETVITTRYLPSEPGLIQDEALLDRTIPLALAAGLRVSLAVYPYPPREVEAGLATPAGFAAQLTALAERYPDVRRYVLMNEPNQPAFLRPQFDAAGNNVSAAVAGRFLAAGYDALKAVDPDILVIGVGLSPRGNDRPTAPSNVSTSPVRFLAALGRWYRASGRLQPLMDGLSFHPYPKSALDPPERGYPWPNAGFADLDRIKQALWDAFHDTAQPTTVDGLRLFLDEVGWQVDTSALPGYTGLENVAVTDEATQAAIYGRLVRAAACDPDIGGVDIFGFYDDTPRDSGFQSALHRLDGTARAAAGAVREAIAETAAGRCRSARAAWRPAQAVVGATRPAVAVAGARVRVEVGAREGADVVACLLPGSIAAARATAALARRTASSPGCAGAKALPSRPGRVTLPRPRGLPRATVVVRLVAEANGEREISFTRQVRWPA</sequence>
<proteinExistence type="predicted"/>
<name>A0A7M2YYW2_9ACTN</name>
<feature type="region of interest" description="Disordered" evidence="1">
    <location>
        <begin position="445"/>
        <end position="464"/>
    </location>
</feature>
<dbReference type="SUPFAM" id="SSF51445">
    <property type="entry name" value="(Trans)glycosidases"/>
    <property type="match status" value="1"/>
</dbReference>
<dbReference type="Proteomes" id="UP000254134">
    <property type="component" value="Unassembled WGS sequence"/>
</dbReference>
<dbReference type="GO" id="GO:0004553">
    <property type="term" value="F:hydrolase activity, hydrolyzing O-glycosyl compounds"/>
    <property type="evidence" value="ECO:0007669"/>
    <property type="project" value="TreeGrafter"/>
</dbReference>
<evidence type="ECO:0008006" key="5">
    <source>
        <dbReference type="Google" id="ProtNLM"/>
    </source>
</evidence>
<reference evidence="3 4" key="1">
    <citation type="submission" date="2018-07" db="EMBL/GenBank/DDBJ databases">
        <title>High-quality-draft genome sequence of Gaiella occulta.</title>
        <authorList>
            <person name="Severino R."/>
            <person name="Froufe H.J.C."/>
            <person name="Rainey F.A."/>
            <person name="Barroso C."/>
            <person name="Albuquerque L."/>
            <person name="Lobo-Da-Cunha A."/>
            <person name="Da Costa M.S."/>
            <person name="Egas C."/>
        </authorList>
    </citation>
    <scope>NUCLEOTIDE SEQUENCE [LARGE SCALE GENOMIC DNA]</scope>
    <source>
        <strain evidence="3 4">F2-233</strain>
    </source>
</reference>
<dbReference type="EMBL" id="QQZY01000002">
    <property type="protein sequence ID" value="RDI75219.1"/>
    <property type="molecule type" value="Genomic_DNA"/>
</dbReference>
<dbReference type="InterPro" id="IPR017853">
    <property type="entry name" value="GH"/>
</dbReference>
<reference evidence="4" key="2">
    <citation type="journal article" date="2019" name="MicrobiologyOpen">
        <title>High-quality draft genome sequence of Gaiella occulta isolated from a 150 meter deep mineral water borehole and comparison with the genome sequences of other deep-branching lineages of the phylum Actinobacteria.</title>
        <authorList>
            <person name="Severino R."/>
            <person name="Froufe H.J.C."/>
            <person name="Barroso C."/>
            <person name="Albuquerque L."/>
            <person name="Lobo-da-Cunha A."/>
            <person name="da Costa M.S."/>
            <person name="Egas C."/>
        </authorList>
    </citation>
    <scope>NUCLEOTIDE SEQUENCE [LARGE SCALE GENOMIC DNA]</scope>
    <source>
        <strain evidence="4">F2-233</strain>
    </source>
</reference>
<gene>
    <name evidence="3" type="ORF">Gocc_1017</name>
</gene>
<keyword evidence="4" id="KW-1185">Reference proteome</keyword>
<evidence type="ECO:0000256" key="2">
    <source>
        <dbReference type="SAM" id="SignalP"/>
    </source>
</evidence>
<dbReference type="AlphaFoldDB" id="A0A7M2YYW2"/>
<accession>A0A7M2YYW2</accession>
<dbReference type="Gene3D" id="3.20.20.80">
    <property type="entry name" value="Glycosidases"/>
    <property type="match status" value="1"/>
</dbReference>
<feature type="chain" id="PRO_5039502881" description="Glycosyl hydrolase catalytic core" evidence="2">
    <location>
        <begin position="26"/>
        <end position="496"/>
    </location>
</feature>
<keyword evidence="2" id="KW-0732">Signal</keyword>
<organism evidence="3 4">
    <name type="scientific">Gaiella occulta</name>
    <dbReference type="NCBI Taxonomy" id="1002870"/>
    <lineage>
        <taxon>Bacteria</taxon>
        <taxon>Bacillati</taxon>
        <taxon>Actinomycetota</taxon>
        <taxon>Thermoleophilia</taxon>
        <taxon>Gaiellales</taxon>
        <taxon>Gaiellaceae</taxon>
        <taxon>Gaiella</taxon>
    </lineage>
</organism>
<evidence type="ECO:0000313" key="4">
    <source>
        <dbReference type="Proteomes" id="UP000254134"/>
    </source>
</evidence>
<evidence type="ECO:0000313" key="3">
    <source>
        <dbReference type="EMBL" id="RDI75219.1"/>
    </source>
</evidence>
<feature type="signal peptide" evidence="2">
    <location>
        <begin position="1"/>
        <end position="25"/>
    </location>
</feature>
<comment type="caution">
    <text evidence="3">The sequence shown here is derived from an EMBL/GenBank/DDBJ whole genome shotgun (WGS) entry which is preliminary data.</text>
</comment>
<dbReference type="PROSITE" id="PS51257">
    <property type="entry name" value="PROKAR_LIPOPROTEIN"/>
    <property type="match status" value="1"/>
</dbReference>
<protein>
    <recommendedName>
        <fullName evidence="5">Glycosyl hydrolase catalytic core</fullName>
    </recommendedName>
</protein>
<dbReference type="PANTHER" id="PTHR12631:SF10">
    <property type="entry name" value="BETA-XYLOSIDASE-LIKE PROTEIN-RELATED"/>
    <property type="match status" value="1"/>
</dbReference>
<dbReference type="PANTHER" id="PTHR12631">
    <property type="entry name" value="ALPHA-L-IDURONIDASE"/>
    <property type="match status" value="1"/>
</dbReference>
<dbReference type="InterPro" id="IPR051923">
    <property type="entry name" value="Glycosyl_Hydrolase_39"/>
</dbReference>
<evidence type="ECO:0000256" key="1">
    <source>
        <dbReference type="SAM" id="MobiDB-lite"/>
    </source>
</evidence>